<proteinExistence type="predicted"/>
<protein>
    <submittedName>
        <fullName evidence="1">Uncharacterized protein</fullName>
    </submittedName>
</protein>
<dbReference type="RefSeq" id="WP_057941540.1">
    <property type="nucleotide sequence ID" value="NZ_CP011131.1"/>
</dbReference>
<keyword evidence="2" id="KW-1185">Reference proteome</keyword>
<evidence type="ECO:0000313" key="2">
    <source>
        <dbReference type="Proteomes" id="UP000829194"/>
    </source>
</evidence>
<accession>A0ABY3XF72</accession>
<organism evidence="1 2">
    <name type="scientific">Lysobacter gummosus</name>
    <dbReference type="NCBI Taxonomy" id="262324"/>
    <lineage>
        <taxon>Bacteria</taxon>
        <taxon>Pseudomonadati</taxon>
        <taxon>Pseudomonadota</taxon>
        <taxon>Gammaproteobacteria</taxon>
        <taxon>Lysobacterales</taxon>
        <taxon>Lysobacteraceae</taxon>
        <taxon>Lysobacter</taxon>
    </lineage>
</organism>
<reference evidence="1 2" key="1">
    <citation type="submission" date="2022-03" db="EMBL/GenBank/DDBJ databases">
        <title>Complete genome sequence of Lysobacter capsici VKM B-2533 and Lysobacter gummosus 10.1.1, promising sources of lytic agents.</title>
        <authorList>
            <person name="Tarlachkov S.V."/>
            <person name="Kudryakova I.V."/>
            <person name="Afoshin A.S."/>
            <person name="Leontyevskaya E.A."/>
            <person name="Leontyevskaya N.V."/>
        </authorList>
    </citation>
    <scope>NUCLEOTIDE SEQUENCE [LARGE SCALE GENOMIC DNA]</scope>
    <source>
        <strain evidence="1 2">10.1.1</strain>
    </source>
</reference>
<name>A0ABY3XF72_9GAMM</name>
<gene>
    <name evidence="1" type="ORF">MOV92_03135</name>
</gene>
<evidence type="ECO:0000313" key="1">
    <source>
        <dbReference type="EMBL" id="UNP30289.1"/>
    </source>
</evidence>
<sequence>MAYFSLPSLTLPCYRFDYHSHFGGILPVEDETATAAQAVQLPVAYTQQGRDGTIEVDVNVQIAQGQQLSLAGAFGGAADAGQGRRGALSLFLKALALMEESNPLAILAASGNRQRYERGECIAEDIYIACVCLVRRLELADLSGAAATDPVLYKTVRGALESIAKRSSLPGAADTLAPLLPTLRYFNDKIYSASKYTPFDDAYRARSFALKKLRAEPGGEERYLQWMAMSLLYLENEGIGHAQLALGEDEIRAANAVASSYNTARSTQYKLLGHTSAVYGGDKELERDLNTKLLPLFQDASLTEVVGIDLLGSENKVGNYAELFAFLTVQASQATPPLTQYFGSGANARALQFVNHIHCGEGMGVAADNRSAIGYAMAYSAQLPDAPFYRAYADYVLTCLAAAQGRQADHPRGSAGTHALSDNQVSGLFDELFRNDALTVGGLTLRRYDGNSARTRELVAYAGKRNMMALCESLDLASAPPPAGAPPSPPPPPAPSYYTLLTAPATLLSFRLGHAYYYRSFVAARYPVIAFDTNLGSNAITGASGLFASVEGYRLNRGFRHLDGYVDTDLLAAVTDTVMFTGLQALSADQVNQLMELARSAKTLPLLFTAGAPVITPMLSAAMAPIIQSIGAANCYQGFQTLVAAMIGENQSRSVWFAALARALNLFINWRCYLLGSDAQGVEHTDIQDEYLRSVLLLAYNLVPFDSAPGATDVVGTQLQQLVGDVAAAYWQSTIGPLAGYSSQRQTTATIAGYKAPASVVTVTRSAAPA</sequence>
<dbReference type="Proteomes" id="UP000829194">
    <property type="component" value="Chromosome"/>
</dbReference>
<dbReference type="EMBL" id="CP093547">
    <property type="protein sequence ID" value="UNP30289.1"/>
    <property type="molecule type" value="Genomic_DNA"/>
</dbReference>